<dbReference type="RefSeq" id="WP_189257862.1">
    <property type="nucleotide sequence ID" value="NZ_BMRE01000041.1"/>
</dbReference>
<accession>A0ABQ2V323</accession>
<dbReference type="Proteomes" id="UP000649573">
    <property type="component" value="Unassembled WGS sequence"/>
</dbReference>
<comment type="caution">
    <text evidence="1">The sequence shown here is derived from an EMBL/GenBank/DDBJ whole genome shotgun (WGS) entry which is preliminary data.</text>
</comment>
<protein>
    <submittedName>
        <fullName evidence="1">Uncharacterized protein</fullName>
    </submittedName>
</protein>
<evidence type="ECO:0000313" key="1">
    <source>
        <dbReference type="EMBL" id="GGU66663.1"/>
    </source>
</evidence>
<proteinExistence type="predicted"/>
<dbReference type="EMBL" id="BMRE01000041">
    <property type="protein sequence ID" value="GGU66663.1"/>
    <property type="molecule type" value="Genomic_DNA"/>
</dbReference>
<keyword evidence="2" id="KW-1185">Reference proteome</keyword>
<name>A0ABQ2V323_9PSEU</name>
<dbReference type="InterPro" id="IPR049799">
    <property type="entry name" value="SitI3-like"/>
</dbReference>
<organism evidence="1 2">
    <name type="scientific">Lentzea flava</name>
    <dbReference type="NCBI Taxonomy" id="103732"/>
    <lineage>
        <taxon>Bacteria</taxon>
        <taxon>Bacillati</taxon>
        <taxon>Actinomycetota</taxon>
        <taxon>Actinomycetes</taxon>
        <taxon>Pseudonocardiales</taxon>
        <taxon>Pseudonocardiaceae</taxon>
        <taxon>Lentzea</taxon>
    </lineage>
</organism>
<reference evidence="2" key="1">
    <citation type="journal article" date="2019" name="Int. J. Syst. Evol. Microbiol.">
        <title>The Global Catalogue of Microorganisms (GCM) 10K type strain sequencing project: providing services to taxonomists for standard genome sequencing and annotation.</title>
        <authorList>
            <consortium name="The Broad Institute Genomics Platform"/>
            <consortium name="The Broad Institute Genome Sequencing Center for Infectious Disease"/>
            <person name="Wu L."/>
            <person name="Ma J."/>
        </authorList>
    </citation>
    <scope>NUCLEOTIDE SEQUENCE [LARGE SCALE GENOMIC DNA]</scope>
    <source>
        <strain evidence="2">JCM 3296</strain>
    </source>
</reference>
<evidence type="ECO:0000313" key="2">
    <source>
        <dbReference type="Proteomes" id="UP000649573"/>
    </source>
</evidence>
<dbReference type="NCBIfam" id="NF040657">
    <property type="entry name" value="immun_SitI3"/>
    <property type="match status" value="1"/>
</dbReference>
<sequence>MALSYILDIATQLTAPRVAAELRPLVGDPDLTTEELMEGVVAGRETWVRVGEAKPRPWNVVATDLGFTPTTWVVFRLSKQQEIGPQLDDVVRWTVGLLDHVPGDAVLHFDYEVVWLVRRDGELSLNERDDIWTPSRLAAVGNRPHRRGTPVFS</sequence>
<gene>
    <name evidence="1" type="ORF">GCM10010178_68140</name>
</gene>